<dbReference type="InterPro" id="IPR036864">
    <property type="entry name" value="Zn2-C6_fun-type_DNA-bd_sf"/>
</dbReference>
<accession>A0A0D1DT59</accession>
<keyword evidence="2" id="KW-1185">Reference proteome</keyword>
<evidence type="ECO:0000313" key="1">
    <source>
        <dbReference type="EMBL" id="KIS67021.1"/>
    </source>
</evidence>
<dbReference type="EMBL" id="CM003154">
    <property type="protein sequence ID" value="KIS67021.1"/>
    <property type="molecule type" value="Genomic_DNA"/>
</dbReference>
<dbReference type="Gene3D" id="4.10.240.10">
    <property type="entry name" value="Zn(2)-C6 fungal-type DNA-binding domain"/>
    <property type="match status" value="1"/>
</dbReference>
<dbReference type="KEGG" id="uma:UMAG_11156"/>
<dbReference type="RefSeq" id="XP_011391359.1">
    <property type="nucleotide sequence ID" value="XM_011393057.1"/>
</dbReference>
<dbReference type="GO" id="GO:0000981">
    <property type="term" value="F:DNA-binding transcription factor activity, RNA polymerase II-specific"/>
    <property type="evidence" value="ECO:0007669"/>
    <property type="project" value="InterPro"/>
</dbReference>
<gene>
    <name evidence="1" type="ORF">UMAG_11156</name>
</gene>
<dbReference type="InParanoid" id="A0A0D1DT59"/>
<evidence type="ECO:0000313" key="2">
    <source>
        <dbReference type="Proteomes" id="UP000000561"/>
    </source>
</evidence>
<reference evidence="1 2" key="1">
    <citation type="journal article" date="2006" name="Nature">
        <title>Insights from the genome of the biotrophic fungal plant pathogen Ustilago maydis.</title>
        <authorList>
            <person name="Kamper J."/>
            <person name="Kahmann R."/>
            <person name="Bolker M."/>
            <person name="Ma L.J."/>
            <person name="Brefort T."/>
            <person name="Saville B.J."/>
            <person name="Banuett F."/>
            <person name="Kronstad J.W."/>
            <person name="Gold S.E."/>
            <person name="Muller O."/>
            <person name="Perlin M.H."/>
            <person name="Wosten H.A."/>
            <person name="de Vries R."/>
            <person name="Ruiz-Herrera J."/>
            <person name="Reynaga-Pena C.G."/>
            <person name="Snetselaar K."/>
            <person name="McCann M."/>
            <person name="Perez-Martin J."/>
            <person name="Feldbrugge M."/>
            <person name="Basse C.W."/>
            <person name="Steinberg G."/>
            <person name="Ibeas J.I."/>
            <person name="Holloman W."/>
            <person name="Guzman P."/>
            <person name="Farman M."/>
            <person name="Stajich J.E."/>
            <person name="Sentandreu R."/>
            <person name="Gonzalez-Prieto J.M."/>
            <person name="Kennell J.C."/>
            <person name="Molina L."/>
            <person name="Schirawski J."/>
            <person name="Mendoza-Mendoza A."/>
            <person name="Greilinger D."/>
            <person name="Munch K."/>
            <person name="Rossel N."/>
            <person name="Scherer M."/>
            <person name="Vranes M."/>
            <person name="Ladendorf O."/>
            <person name="Vincon V."/>
            <person name="Fuchs U."/>
            <person name="Sandrock B."/>
            <person name="Meng S."/>
            <person name="Ho E.C."/>
            <person name="Cahill M.J."/>
            <person name="Boyce K.J."/>
            <person name="Klose J."/>
            <person name="Klosterman S.J."/>
            <person name="Deelstra H.J."/>
            <person name="Ortiz-Castellanos L."/>
            <person name="Li W."/>
            <person name="Sanchez-Alonso P."/>
            <person name="Schreier P.H."/>
            <person name="Hauser-Hahn I."/>
            <person name="Vaupel M."/>
            <person name="Koopmann E."/>
            <person name="Friedrich G."/>
            <person name="Voss H."/>
            <person name="Schluter T."/>
            <person name="Margolis J."/>
            <person name="Platt D."/>
            <person name="Swimmer C."/>
            <person name="Gnirke A."/>
            <person name="Chen F."/>
            <person name="Vysotskaia V."/>
            <person name="Mannhaupt G."/>
            <person name="Guldener U."/>
            <person name="Munsterkotter M."/>
            <person name="Haase D."/>
            <person name="Oesterheld M."/>
            <person name="Mewes H.W."/>
            <person name="Mauceli E.W."/>
            <person name="DeCaprio D."/>
            <person name="Wade C.M."/>
            <person name="Butler J."/>
            <person name="Young S."/>
            <person name="Jaffe D.B."/>
            <person name="Calvo S."/>
            <person name="Nusbaum C."/>
            <person name="Galagan J."/>
            <person name="Birren B.W."/>
        </authorList>
    </citation>
    <scope>NUCLEOTIDE SEQUENCE [LARGE SCALE GENOMIC DNA]</scope>
    <source>
        <strain evidence="2">DSM 14603 / FGSC 9021 / UM521</strain>
    </source>
</reference>
<proteinExistence type="predicted"/>
<sequence length="440" mass="49573">MPAQPEQVKCTSDSQSRLDVWHADLRYKLGSRLSRSCQWVPIVGRERSSRQLLPVMSELGEIRNQEVSIFWLSRLFILLDLLEIRECVTERNPCTADQLKANHVVPDSLASIASLRSVIKLAEREAIITSRKQCAFHSVECAPSSSNLAAITFSQSDNKRCSKHVKKIPRQSRSLDALGFESLALAVANGESFRSTKMKIKCSGNLRGCEHCGERGQVCLYAPRSDEERRKDSMYKRKLKRRHQRQSLYLDVDPPFSSLPAYRGTSSLGYQLTSRSSPTTEHSDLTMSISESCTSALPRAFEAYFQDPSTRQPRHLRSATSAPTTPIVPQALEACFQNPSVRQGSFLPQAYAVVESSRPEATYWETVQEKPSYQHRYLENDLDDLFLADQRQALLSSPVISESASDITSARYSPQQPHYQYVLLTHPGPSQGWNTNVHGF</sequence>
<dbReference type="GeneID" id="23567071"/>
<dbReference type="Proteomes" id="UP000000561">
    <property type="component" value="Chromosome 15"/>
</dbReference>
<dbReference type="GO" id="GO:0008270">
    <property type="term" value="F:zinc ion binding"/>
    <property type="evidence" value="ECO:0007669"/>
    <property type="project" value="InterPro"/>
</dbReference>
<organism evidence="1 2">
    <name type="scientific">Mycosarcoma maydis</name>
    <name type="common">Corn smut fungus</name>
    <name type="synonym">Ustilago maydis</name>
    <dbReference type="NCBI Taxonomy" id="5270"/>
    <lineage>
        <taxon>Eukaryota</taxon>
        <taxon>Fungi</taxon>
        <taxon>Dikarya</taxon>
        <taxon>Basidiomycota</taxon>
        <taxon>Ustilaginomycotina</taxon>
        <taxon>Ustilaginomycetes</taxon>
        <taxon>Ustilaginales</taxon>
        <taxon>Ustilaginaceae</taxon>
        <taxon>Mycosarcoma</taxon>
    </lineage>
</organism>
<dbReference type="VEuPathDB" id="FungiDB:UMAG_11156"/>
<evidence type="ECO:0008006" key="3">
    <source>
        <dbReference type="Google" id="ProtNLM"/>
    </source>
</evidence>
<name>A0A0D1DT59_MYCMD</name>
<dbReference type="AlphaFoldDB" id="A0A0D1DT59"/>
<protein>
    <recommendedName>
        <fullName evidence="3">Zn(2)-C6 fungal-type domain-containing protein</fullName>
    </recommendedName>
</protein>